<organism evidence="5 6">
    <name type="scientific">Perkinsus olseni</name>
    <name type="common">Perkinsus atlanticus</name>
    <dbReference type="NCBI Taxonomy" id="32597"/>
    <lineage>
        <taxon>Eukaryota</taxon>
        <taxon>Sar</taxon>
        <taxon>Alveolata</taxon>
        <taxon>Perkinsozoa</taxon>
        <taxon>Perkinsea</taxon>
        <taxon>Perkinsida</taxon>
        <taxon>Perkinsidae</taxon>
        <taxon>Perkinsus</taxon>
    </lineage>
</organism>
<comment type="caution">
    <text evidence="5">The sequence shown here is derived from an EMBL/GenBank/DDBJ whole genome shotgun (WGS) entry which is preliminary data.</text>
</comment>
<feature type="region of interest" description="Disordered" evidence="3">
    <location>
        <begin position="144"/>
        <end position="195"/>
    </location>
</feature>
<feature type="compositionally biased region" description="Basic and acidic residues" evidence="3">
    <location>
        <begin position="157"/>
        <end position="166"/>
    </location>
</feature>
<protein>
    <recommendedName>
        <fullName evidence="4">RED-like N-terminal domain-containing protein</fullName>
    </recommendedName>
</protein>
<dbReference type="AlphaFoldDB" id="A0A7J6QSG5"/>
<dbReference type="PANTHER" id="PTHR12765">
    <property type="entry name" value="RED PROTEIN IK FACTOR CYTOKINE IK"/>
    <property type="match status" value="1"/>
</dbReference>
<feature type="compositionally biased region" description="Polar residues" evidence="3">
    <location>
        <begin position="168"/>
        <end position="189"/>
    </location>
</feature>
<proteinExistence type="predicted"/>
<dbReference type="InterPro" id="IPR012916">
    <property type="entry name" value="RED_N"/>
</dbReference>
<dbReference type="EMBL" id="JABANO010030834">
    <property type="protein sequence ID" value="KAF4711223.1"/>
    <property type="molecule type" value="Genomic_DNA"/>
</dbReference>
<sequence>MLCDPVVVAIMISSNEAFKASLLEQSKADEEAITKKKLAQAKKKEKYRLRQRAINQQAKSTSSSSNDKEGEAAPTLEGLGYRDRVLERKKGISNEINAAEADWDKYNKLSVEESMYLGGDEATTHLVKGLDTQLANRIKDEMRKKAAQQGVQGRGGGHRDDDDHYNKNKSTAIPPYTTSQHSSMGSGITRSLFGP</sequence>
<feature type="non-terminal residue" evidence="5">
    <location>
        <position position="1"/>
    </location>
</feature>
<reference evidence="5 6" key="1">
    <citation type="submission" date="2020-04" db="EMBL/GenBank/DDBJ databases">
        <title>Perkinsus olseni comparative genomics.</title>
        <authorList>
            <person name="Bogema D.R."/>
        </authorList>
    </citation>
    <scope>NUCLEOTIDE SEQUENCE [LARGE SCALE GENOMIC DNA]</scope>
    <source>
        <strain evidence="5 6">ATCC PRA-207</strain>
    </source>
</reference>
<feature type="compositionally biased region" description="Polar residues" evidence="3">
    <location>
        <begin position="53"/>
        <end position="65"/>
    </location>
</feature>
<dbReference type="Proteomes" id="UP000553632">
    <property type="component" value="Unassembled WGS sequence"/>
</dbReference>
<evidence type="ECO:0000259" key="4">
    <source>
        <dbReference type="Pfam" id="PF07808"/>
    </source>
</evidence>
<keyword evidence="2" id="KW-0539">Nucleus</keyword>
<evidence type="ECO:0000313" key="6">
    <source>
        <dbReference type="Proteomes" id="UP000553632"/>
    </source>
</evidence>
<evidence type="ECO:0000256" key="2">
    <source>
        <dbReference type="ARBA" id="ARBA00023242"/>
    </source>
</evidence>
<evidence type="ECO:0000256" key="3">
    <source>
        <dbReference type="SAM" id="MobiDB-lite"/>
    </source>
</evidence>
<evidence type="ECO:0000313" key="5">
    <source>
        <dbReference type="EMBL" id="KAF4711223.1"/>
    </source>
</evidence>
<gene>
    <name evidence="5" type="ORF">FOZ63_013963</name>
</gene>
<dbReference type="InterPro" id="IPR039896">
    <property type="entry name" value="Red-like"/>
</dbReference>
<feature type="region of interest" description="Disordered" evidence="3">
    <location>
        <begin position="43"/>
        <end position="76"/>
    </location>
</feature>
<evidence type="ECO:0000256" key="1">
    <source>
        <dbReference type="ARBA" id="ARBA00004123"/>
    </source>
</evidence>
<comment type="subcellular location">
    <subcellularLocation>
        <location evidence="1">Nucleus</location>
    </subcellularLocation>
</comment>
<dbReference type="GO" id="GO:0005634">
    <property type="term" value="C:nucleus"/>
    <property type="evidence" value="ECO:0007669"/>
    <property type="project" value="UniProtKB-SubCell"/>
</dbReference>
<dbReference type="Pfam" id="PF07808">
    <property type="entry name" value="RED_N"/>
    <property type="match status" value="1"/>
</dbReference>
<feature type="domain" description="RED-like N-terminal" evidence="4">
    <location>
        <begin position="86"/>
        <end position="153"/>
    </location>
</feature>
<name>A0A7J6QSG5_PEROL</name>
<accession>A0A7J6QSG5</accession>
<keyword evidence="6" id="KW-1185">Reference proteome</keyword>